<dbReference type="SUPFAM" id="SSF55781">
    <property type="entry name" value="GAF domain-like"/>
    <property type="match status" value="1"/>
</dbReference>
<dbReference type="Proteomes" id="UP000234748">
    <property type="component" value="Unassembled WGS sequence"/>
</dbReference>
<dbReference type="SUPFAM" id="SSF55073">
    <property type="entry name" value="Nucleotide cyclase"/>
    <property type="match status" value="1"/>
</dbReference>
<reference evidence="2 3" key="1">
    <citation type="submission" date="2017-11" db="EMBL/GenBank/DDBJ databases">
        <title>Comparitive Functional Genomics of Dry Heat Resistant strains isolated from the Viking Spacecraft.</title>
        <authorList>
            <person name="Seuylemezian A."/>
            <person name="Cooper K."/>
            <person name="Vaishampayan P."/>
        </authorList>
    </citation>
    <scope>NUCLEOTIDE SEQUENCE [LARGE SCALE GENOMIC DNA]</scope>
    <source>
        <strain evidence="2 3">V1-29</strain>
    </source>
</reference>
<dbReference type="PANTHER" id="PTHR45138">
    <property type="entry name" value="REGULATORY COMPONENTS OF SENSORY TRANSDUCTION SYSTEM"/>
    <property type="match status" value="1"/>
</dbReference>
<dbReference type="Gene3D" id="3.30.70.270">
    <property type="match status" value="1"/>
</dbReference>
<dbReference type="CDD" id="cd01949">
    <property type="entry name" value="GGDEF"/>
    <property type="match status" value="1"/>
</dbReference>
<comment type="caution">
    <text evidence="2">The sequence shown here is derived from an EMBL/GenBank/DDBJ whole genome shotgun (WGS) entry which is preliminary data.</text>
</comment>
<dbReference type="InterPro" id="IPR043128">
    <property type="entry name" value="Rev_trsase/Diguanyl_cyclase"/>
</dbReference>
<dbReference type="Pfam" id="PF00990">
    <property type="entry name" value="GGDEF"/>
    <property type="match status" value="1"/>
</dbReference>
<evidence type="ECO:0000313" key="2">
    <source>
        <dbReference type="EMBL" id="PLT30816.1"/>
    </source>
</evidence>
<feature type="domain" description="GGDEF" evidence="1">
    <location>
        <begin position="263"/>
        <end position="396"/>
    </location>
</feature>
<dbReference type="RefSeq" id="WP_101640729.1">
    <property type="nucleotide sequence ID" value="NZ_PGUY01000016.1"/>
</dbReference>
<dbReference type="EMBL" id="PGUY01000016">
    <property type="protein sequence ID" value="PLT30816.1"/>
    <property type="molecule type" value="Genomic_DNA"/>
</dbReference>
<gene>
    <name evidence="2" type="ORF">CUU66_05780</name>
</gene>
<evidence type="ECO:0000259" key="1">
    <source>
        <dbReference type="PROSITE" id="PS50887"/>
    </source>
</evidence>
<dbReference type="PANTHER" id="PTHR45138:SF9">
    <property type="entry name" value="DIGUANYLATE CYCLASE DGCM-RELATED"/>
    <property type="match status" value="1"/>
</dbReference>
<dbReference type="NCBIfam" id="TIGR00254">
    <property type="entry name" value="GGDEF"/>
    <property type="match status" value="1"/>
</dbReference>
<protein>
    <submittedName>
        <fullName evidence="2">GGDEF domain-containing protein</fullName>
    </submittedName>
</protein>
<dbReference type="AlphaFoldDB" id="A0A2N5M8Y1"/>
<dbReference type="Gene3D" id="3.30.450.40">
    <property type="match status" value="1"/>
</dbReference>
<keyword evidence="3" id="KW-1185">Reference proteome</keyword>
<dbReference type="Pfam" id="PF13185">
    <property type="entry name" value="GAF_2"/>
    <property type="match status" value="1"/>
</dbReference>
<sequence length="399" mass="44874">MDDIRVKIINEVSQLGNIVSALKSIGSNSFSNLQILENDLMDAEQRKFLLTIRDELKKLDERLKDMTWLNSHLRILQDFGQTCTQTLNEQILMEKAYELVSRVMPTDAFFIALHDEDSPDIHFPFMADEGEIVEPDTISLDSSSFTAKVIKSKETIHAKTAEELDEFNVTFGTGNQGKTCIFVPIIIDDKVKGVISAQSNQEFAYRREHEELLQMIGNQVMSSIITAQLYSKNYKMSLTDEMTSLGNYRAFHSDLEDLIQENNPLALIMIDSDGLKGINDTYGHHAGDLYIKALADGMKSIHVPNAKAYRYSGDEFMFILKNPSMENVKNIFKELRACLAGRPININGINIYVSFSGGAAIYPAHAQSAEELKRTADHALYMSKRMGKNQDKIYCGAGL</sequence>
<dbReference type="InterPro" id="IPR050469">
    <property type="entry name" value="Diguanylate_Cyclase"/>
</dbReference>
<dbReference type="InterPro" id="IPR029016">
    <property type="entry name" value="GAF-like_dom_sf"/>
</dbReference>
<dbReference type="InterPro" id="IPR029787">
    <property type="entry name" value="Nucleotide_cyclase"/>
</dbReference>
<dbReference type="SMART" id="SM00267">
    <property type="entry name" value="GGDEF"/>
    <property type="match status" value="1"/>
</dbReference>
<organism evidence="2 3">
    <name type="scientific">Peribacillus deserti</name>
    <dbReference type="NCBI Taxonomy" id="673318"/>
    <lineage>
        <taxon>Bacteria</taxon>
        <taxon>Bacillati</taxon>
        <taxon>Bacillota</taxon>
        <taxon>Bacilli</taxon>
        <taxon>Bacillales</taxon>
        <taxon>Bacillaceae</taxon>
        <taxon>Peribacillus</taxon>
    </lineage>
</organism>
<dbReference type="PROSITE" id="PS50887">
    <property type="entry name" value="GGDEF"/>
    <property type="match status" value="1"/>
</dbReference>
<name>A0A2N5M8Y1_9BACI</name>
<proteinExistence type="predicted"/>
<evidence type="ECO:0000313" key="3">
    <source>
        <dbReference type="Proteomes" id="UP000234748"/>
    </source>
</evidence>
<accession>A0A2N5M8Y1</accession>
<dbReference type="SMART" id="SM00065">
    <property type="entry name" value="GAF"/>
    <property type="match status" value="1"/>
</dbReference>
<dbReference type="InterPro" id="IPR003018">
    <property type="entry name" value="GAF"/>
</dbReference>
<dbReference type="GO" id="GO:0052621">
    <property type="term" value="F:diguanylate cyclase activity"/>
    <property type="evidence" value="ECO:0007669"/>
    <property type="project" value="TreeGrafter"/>
</dbReference>
<dbReference type="OrthoDB" id="9759607at2"/>
<dbReference type="InterPro" id="IPR000160">
    <property type="entry name" value="GGDEF_dom"/>
</dbReference>